<dbReference type="RefSeq" id="WP_009650331.1">
    <property type="nucleotide sequence ID" value="NC_009715.2"/>
</dbReference>
<proteinExistence type="predicted"/>
<dbReference type="OrthoDB" id="5334833at2"/>
<dbReference type="Proteomes" id="UP000006380">
    <property type="component" value="Chromosome"/>
</dbReference>
<accession>A7GXH5</accession>
<keyword evidence="2" id="KW-1185">Reference proteome</keyword>
<dbReference type="KEGG" id="ccv:CCV52592_0444"/>
<dbReference type="EMBL" id="CP000767">
    <property type="protein sequence ID" value="EAU00763.1"/>
    <property type="molecule type" value="Genomic_DNA"/>
</dbReference>
<dbReference type="AlphaFoldDB" id="A7GXH5"/>
<dbReference type="STRING" id="360105.CCV52592_0444"/>
<name>A7GXH5_CAMC5</name>
<sequence length="66" mass="7654">MQESGQKDKFELAFEEKAKILQGCQKQKELKSCFSCEKFFDCQIRKDYVDTCYNSMSKGNSGGFDF</sequence>
<organism evidence="1 2">
    <name type="scientific">Campylobacter curvus (strain 525.92)</name>
    <dbReference type="NCBI Taxonomy" id="360105"/>
    <lineage>
        <taxon>Bacteria</taxon>
        <taxon>Pseudomonadati</taxon>
        <taxon>Campylobacterota</taxon>
        <taxon>Epsilonproteobacteria</taxon>
        <taxon>Campylobacterales</taxon>
        <taxon>Campylobacteraceae</taxon>
        <taxon>Campylobacter</taxon>
    </lineage>
</organism>
<reference evidence="1" key="1">
    <citation type="submission" date="2016-07" db="EMBL/GenBank/DDBJ databases">
        <title>Comparative genomics of the Campylobacter concisus group.</title>
        <authorList>
            <person name="Miller W.G."/>
            <person name="Yee E."/>
            <person name="Chapman M.H."/>
            <person name="Huynh S."/>
            <person name="Bono J.L."/>
            <person name="On S.L.W."/>
            <person name="StLeger J."/>
            <person name="Foster G."/>
            <person name="Parker C.T."/>
        </authorList>
    </citation>
    <scope>NUCLEOTIDE SEQUENCE</scope>
    <source>
        <strain evidence="1">525.92</strain>
    </source>
</reference>
<gene>
    <name evidence="1" type="ORF">CCV52592_0444</name>
</gene>
<dbReference type="HOGENOM" id="CLU_195206_0_0_7"/>
<protein>
    <submittedName>
        <fullName evidence="1">Uncharacterized protein</fullName>
    </submittedName>
</protein>
<evidence type="ECO:0000313" key="2">
    <source>
        <dbReference type="Proteomes" id="UP000006380"/>
    </source>
</evidence>
<evidence type="ECO:0000313" key="1">
    <source>
        <dbReference type="EMBL" id="EAU00763.1"/>
    </source>
</evidence>